<dbReference type="PANTHER" id="PTHR43662:SF3">
    <property type="entry name" value="DOMAIN PROTEIN, PUTATIVE (AFU_ORTHOLOGUE AFUA_6G11970)-RELATED"/>
    <property type="match status" value="1"/>
</dbReference>
<proteinExistence type="predicted"/>
<dbReference type="AlphaFoldDB" id="A0AAF0Y7S8"/>
<dbReference type="InterPro" id="IPR018535">
    <property type="entry name" value="DUF1996"/>
</dbReference>
<reference evidence="3" key="1">
    <citation type="submission" date="2023-10" db="EMBL/GenBank/DDBJ databases">
        <authorList>
            <person name="Noh H."/>
        </authorList>
    </citation>
    <scope>NUCLEOTIDE SEQUENCE</scope>
    <source>
        <strain evidence="3">DUCC4014</strain>
    </source>
</reference>
<dbReference type="EMBL" id="CP086715">
    <property type="protein sequence ID" value="WOO79491.1"/>
    <property type="molecule type" value="Genomic_DNA"/>
</dbReference>
<feature type="signal peptide" evidence="1">
    <location>
        <begin position="1"/>
        <end position="19"/>
    </location>
</feature>
<dbReference type="Pfam" id="PF09362">
    <property type="entry name" value="DUF1996"/>
    <property type="match status" value="1"/>
</dbReference>
<evidence type="ECO:0000313" key="4">
    <source>
        <dbReference type="Proteomes" id="UP000827549"/>
    </source>
</evidence>
<feature type="chain" id="PRO_5042134083" description="DUF1996 domain-containing protein" evidence="1">
    <location>
        <begin position="20"/>
        <end position="450"/>
    </location>
</feature>
<evidence type="ECO:0000313" key="3">
    <source>
        <dbReference type="EMBL" id="WOO79491.1"/>
    </source>
</evidence>
<dbReference type="GeneID" id="87806260"/>
<keyword evidence="1" id="KW-0732">Signal</keyword>
<evidence type="ECO:0000259" key="2">
    <source>
        <dbReference type="Pfam" id="PF09362"/>
    </source>
</evidence>
<name>A0AAF0Y7S8_9TREE</name>
<protein>
    <recommendedName>
        <fullName evidence="2">DUF1996 domain-containing protein</fullName>
    </recommendedName>
</protein>
<gene>
    <name evidence="3" type="ORF">LOC62_02G003014</name>
</gene>
<feature type="domain" description="DUF1996" evidence="2">
    <location>
        <begin position="37"/>
        <end position="281"/>
    </location>
</feature>
<keyword evidence="4" id="KW-1185">Reference proteome</keyword>
<dbReference type="RefSeq" id="XP_062625523.1">
    <property type="nucleotide sequence ID" value="XM_062769539.1"/>
</dbReference>
<dbReference type="Proteomes" id="UP000827549">
    <property type="component" value="Chromosome 2"/>
</dbReference>
<accession>A0AAF0Y7S8</accession>
<evidence type="ECO:0000256" key="1">
    <source>
        <dbReference type="SAM" id="SignalP"/>
    </source>
</evidence>
<organism evidence="3 4">
    <name type="scientific">Vanrija pseudolonga</name>
    <dbReference type="NCBI Taxonomy" id="143232"/>
    <lineage>
        <taxon>Eukaryota</taxon>
        <taxon>Fungi</taxon>
        <taxon>Dikarya</taxon>
        <taxon>Basidiomycota</taxon>
        <taxon>Agaricomycotina</taxon>
        <taxon>Tremellomycetes</taxon>
        <taxon>Trichosporonales</taxon>
        <taxon>Trichosporonaceae</taxon>
        <taxon>Vanrija</taxon>
    </lineage>
</organism>
<dbReference type="PANTHER" id="PTHR43662">
    <property type="match status" value="1"/>
</dbReference>
<sequence length="450" mass="49422">MLLWSILAIMAATPAVVVAQQGQFAIPLTGLLNQRIDPIVDPDNTKDIGHLHTIFGANNFGTKLNTFAQMQKATCTTAATQADKSNYWIPSLMFVNPDGTYEPTWLQGARAYYMVQNLTMTEPFPEGLRMISGTATSRTVGRELRTNGIHIESEIYSGANKGNKALGFNLPNPKYDNRPPPDQIRLKIQFPGCGNGQLDSTDHFSHMTWPLNSNNQWDAQFGIKCPPTHPKRFPTLQLEVYWALYTGQRSRWRNGANDINVAFANGDTFGGSLHADFVNGWNTNVFRDAIKSTVCLNSDATNENCPAFKPTVNYDTAKKCRYAGMVLDENSDVGLGYYKPLKNLPGCNPRWDESGGSTKPTACPAGYVKPGWTWPNVAYGNWNWPLAVDFPNAPSGKPSDSWLSQFAATLGERFVAWGSVASTPGGTSEDVKNNKNLATAPNKVQQVVGL</sequence>